<reference evidence="1" key="1">
    <citation type="journal article" date="2015" name="Nature">
        <title>Complex archaea that bridge the gap between prokaryotes and eukaryotes.</title>
        <authorList>
            <person name="Spang A."/>
            <person name="Saw J.H."/>
            <person name="Jorgensen S.L."/>
            <person name="Zaremba-Niedzwiedzka K."/>
            <person name="Martijn J."/>
            <person name="Lind A.E."/>
            <person name="van Eijk R."/>
            <person name="Schleper C."/>
            <person name="Guy L."/>
            <person name="Ettema T.J."/>
        </authorList>
    </citation>
    <scope>NUCLEOTIDE SEQUENCE</scope>
</reference>
<gene>
    <name evidence="1" type="ORF">LCGC14_0078380</name>
</gene>
<dbReference type="Gene3D" id="2.60.40.10">
    <property type="entry name" value="Immunoglobulins"/>
    <property type="match status" value="2"/>
</dbReference>
<sequence>MKTLKKLTVFTALSMLFCAFQLSAQAIVINAPEPADNPNLSGSTPWSAVCAGNGGFNEYYVNVTWIGTANAGNEFILELSDASGSFANAQTLQTITDQNAVKDFDTSFAIPTDTRGEGYKMRVRSTDPVKVGSESDAYNMYYMDVTSNLNISEKADGVPPGTVCSTGPITLQVDNIANPETYQYIWFRSGTELTSETGATLNVTQSGMYNVYINYGPRCTGSGNTDSNIVDVTIGGSGTGIAVTAPSKTSLCSTDTEILSIDQTNASWSYQWFKDDAAILGATGTTYTVNAANVGFEGDYAVEISGTGICNERSVVVAMNNAELYTVTVENEINTVLLPTQTQVLSVSTTANTPSYKWFRNNVEVSGETSSSITISQDGEYYAEVTQTGGACAISSKNSETTTVVSPASFEITINYTDAYTSCESTSTILGVEQINAIATDGTKTDVTSALVDGFTYQWSKGGADVNGATSNTISLASNLENGDYELNATIDSFNIDSNSLSIQLLTNETISITSSGTVFCSGGETITLSTTNDLSSSSYEWQLDGTSINTTDAVLTVSTAGTYRLAIDKDGCSLISNEIVVTPLDENLITLDPGTEVVMPEGTTRTVTASGGTAYRWLDANAVELSNSDSVSFIDAGTYTLIASIDNCEIVRQVEVSYLDTFKVPNVITVNGDGINDQWVIPNSYSNKVDVNVIIYNEQGQEIVNEFDYKNNWPQSTTAFTKQNMVFYYKIRNASEVLKQGTITVIR</sequence>
<comment type="caution">
    <text evidence="1">The sequence shown here is derived from an EMBL/GenBank/DDBJ whole genome shotgun (WGS) entry which is preliminary data.</text>
</comment>
<evidence type="ECO:0000313" key="1">
    <source>
        <dbReference type="EMBL" id="KKO05019.1"/>
    </source>
</evidence>
<dbReference type="AlphaFoldDB" id="A0A0F9YKB7"/>
<evidence type="ECO:0008006" key="2">
    <source>
        <dbReference type="Google" id="ProtNLM"/>
    </source>
</evidence>
<dbReference type="Pfam" id="PF13585">
    <property type="entry name" value="CHU_C"/>
    <property type="match status" value="1"/>
</dbReference>
<accession>A0A0F9YKB7</accession>
<protein>
    <recommendedName>
        <fullName evidence="2">Ig-like domain-containing protein</fullName>
    </recommendedName>
</protein>
<organism evidence="1">
    <name type="scientific">marine sediment metagenome</name>
    <dbReference type="NCBI Taxonomy" id="412755"/>
    <lineage>
        <taxon>unclassified sequences</taxon>
        <taxon>metagenomes</taxon>
        <taxon>ecological metagenomes</taxon>
    </lineage>
</organism>
<name>A0A0F9YKB7_9ZZZZ</name>
<dbReference type="EMBL" id="LAZR01000020">
    <property type="protein sequence ID" value="KKO05019.1"/>
    <property type="molecule type" value="Genomic_DNA"/>
</dbReference>
<proteinExistence type="predicted"/>
<dbReference type="InterPro" id="IPR013783">
    <property type="entry name" value="Ig-like_fold"/>
</dbReference>